<feature type="coiled-coil region" evidence="1">
    <location>
        <begin position="42"/>
        <end position="112"/>
    </location>
</feature>
<dbReference type="InterPro" id="IPR021342">
    <property type="entry name" value="DUF2959"/>
</dbReference>
<dbReference type="Proteomes" id="UP000199459">
    <property type="component" value="Unassembled WGS sequence"/>
</dbReference>
<evidence type="ECO:0000256" key="2">
    <source>
        <dbReference type="SAM" id="SignalP"/>
    </source>
</evidence>
<organism evidence="3 4">
    <name type="scientific">Nitrosomonas marina</name>
    <dbReference type="NCBI Taxonomy" id="917"/>
    <lineage>
        <taxon>Bacteria</taxon>
        <taxon>Pseudomonadati</taxon>
        <taxon>Pseudomonadota</taxon>
        <taxon>Betaproteobacteria</taxon>
        <taxon>Nitrosomonadales</taxon>
        <taxon>Nitrosomonadaceae</taxon>
        <taxon>Nitrosomonas</taxon>
    </lineage>
</organism>
<dbReference type="EMBL" id="FOCP01000002">
    <property type="protein sequence ID" value="SEM79946.1"/>
    <property type="molecule type" value="Genomic_DNA"/>
</dbReference>
<accession>A0A1H8BB42</accession>
<dbReference type="Pfam" id="PF11172">
    <property type="entry name" value="DUF2959"/>
    <property type="match status" value="1"/>
</dbReference>
<dbReference type="STRING" id="917.SAMN05216326_11731"/>
<evidence type="ECO:0008006" key="5">
    <source>
        <dbReference type="Google" id="ProtNLM"/>
    </source>
</evidence>
<feature type="chain" id="PRO_5011514117" description="DUF2959 domain-containing protein" evidence="2">
    <location>
        <begin position="21"/>
        <end position="215"/>
    </location>
</feature>
<evidence type="ECO:0000313" key="3">
    <source>
        <dbReference type="EMBL" id="SEM79946.1"/>
    </source>
</evidence>
<evidence type="ECO:0000313" key="4">
    <source>
        <dbReference type="Proteomes" id="UP000199459"/>
    </source>
</evidence>
<keyword evidence="2" id="KW-0732">Signal</keyword>
<feature type="signal peptide" evidence="2">
    <location>
        <begin position="1"/>
        <end position="20"/>
    </location>
</feature>
<gene>
    <name evidence="3" type="ORF">SAMN05216325_102184</name>
</gene>
<proteinExistence type="predicted"/>
<dbReference type="AlphaFoldDB" id="A0A1H8BB42"/>
<name>A0A1H8BB42_9PROT</name>
<evidence type="ECO:0000256" key="1">
    <source>
        <dbReference type="SAM" id="Coils"/>
    </source>
</evidence>
<keyword evidence="1" id="KW-0175">Coiled coil</keyword>
<protein>
    <recommendedName>
        <fullName evidence="5">DUF2959 domain-containing protein</fullName>
    </recommendedName>
</protein>
<sequence>MNSKAMLPVLALLFALGACSTMYYEGLEKIGIPKRDVMVYRVEQARDTQEETKEQFKSALEQFTAATHFTGGDLEAIYTKLNDEYEASVSKAEEVRDRIEDIEDVSQALFAEWEQEISQYSNANLKRSSQNKLNTTKTHYQQLIASMKKAESKIQPILTVFRDQVLFLKHNLNARAIASLKNELDTIQSDVSALIASMEDSINEANAFIDTMENK</sequence>
<dbReference type="PROSITE" id="PS51257">
    <property type="entry name" value="PROKAR_LIPOPROTEIN"/>
    <property type="match status" value="1"/>
</dbReference>
<dbReference type="RefSeq" id="WP_177167637.1">
    <property type="nucleotide sequence ID" value="NZ_FOCP01000002.1"/>
</dbReference>
<feature type="coiled-coil region" evidence="1">
    <location>
        <begin position="177"/>
        <end position="215"/>
    </location>
</feature>
<reference evidence="3 4" key="1">
    <citation type="submission" date="2016-10" db="EMBL/GenBank/DDBJ databases">
        <authorList>
            <person name="de Groot N.N."/>
        </authorList>
    </citation>
    <scope>NUCLEOTIDE SEQUENCE [LARGE SCALE GENOMIC DNA]</scope>
    <source>
        <strain evidence="3 4">Nm22</strain>
    </source>
</reference>